<dbReference type="EMBL" id="BLAY01000052">
    <property type="protein sequence ID" value="GET38776.1"/>
    <property type="molecule type" value="Genomic_DNA"/>
</dbReference>
<sequence>MAEIGKLKCFLPLEILTATPFADSLPGHSNGSFEQVKVLVIGSRYGVTLTIHTLHVLRFADVGQWSRLLPAPTPGEVMSILIRRIAGPTV</sequence>
<evidence type="ECO:0000313" key="1">
    <source>
        <dbReference type="EMBL" id="GET38776.1"/>
    </source>
</evidence>
<gene>
    <name evidence="1" type="ORF">MiSe_35350</name>
</gene>
<keyword evidence="2" id="KW-1185">Reference proteome</keyword>
<organism evidence="1 2">
    <name type="scientific">Microseira wollei NIES-4236</name>
    <dbReference type="NCBI Taxonomy" id="2530354"/>
    <lineage>
        <taxon>Bacteria</taxon>
        <taxon>Bacillati</taxon>
        <taxon>Cyanobacteriota</taxon>
        <taxon>Cyanophyceae</taxon>
        <taxon>Oscillatoriophycideae</taxon>
        <taxon>Aerosakkonematales</taxon>
        <taxon>Aerosakkonemataceae</taxon>
        <taxon>Microseira</taxon>
    </lineage>
</organism>
<evidence type="ECO:0000313" key="2">
    <source>
        <dbReference type="Proteomes" id="UP001050975"/>
    </source>
</evidence>
<protein>
    <submittedName>
        <fullName evidence="1">Uncharacterized protein</fullName>
    </submittedName>
</protein>
<proteinExistence type="predicted"/>
<dbReference type="RefSeq" id="WP_226583054.1">
    <property type="nucleotide sequence ID" value="NZ_BLAY01000052.1"/>
</dbReference>
<dbReference type="Proteomes" id="UP001050975">
    <property type="component" value="Unassembled WGS sequence"/>
</dbReference>
<reference evidence="1" key="1">
    <citation type="submission" date="2019-10" db="EMBL/GenBank/DDBJ databases">
        <title>Draft genome sequece of Microseira wollei NIES-4236.</title>
        <authorList>
            <person name="Yamaguchi H."/>
            <person name="Suzuki S."/>
            <person name="Kawachi M."/>
        </authorList>
    </citation>
    <scope>NUCLEOTIDE SEQUENCE</scope>
    <source>
        <strain evidence="1">NIES-4236</strain>
    </source>
</reference>
<accession>A0AAV3XBM5</accession>
<name>A0AAV3XBM5_9CYAN</name>
<comment type="caution">
    <text evidence="1">The sequence shown here is derived from an EMBL/GenBank/DDBJ whole genome shotgun (WGS) entry which is preliminary data.</text>
</comment>
<dbReference type="AlphaFoldDB" id="A0AAV3XBM5"/>